<dbReference type="VEuPathDB" id="MicrosporidiaDB:VICG_01035"/>
<keyword evidence="2" id="KW-1133">Transmembrane helix</keyword>
<reference evidence="4" key="1">
    <citation type="submission" date="2011-05" db="EMBL/GenBank/DDBJ databases">
        <title>The genome sequence of Vittaforma corneae strain ATCC 50505.</title>
        <authorList>
            <consortium name="The Broad Institute Genome Sequencing Platform"/>
            <person name="Cuomo C."/>
            <person name="Didier E."/>
            <person name="Bowers L."/>
            <person name="Young S.K."/>
            <person name="Zeng Q."/>
            <person name="Gargeya S."/>
            <person name="Fitzgerald M."/>
            <person name="Haas B."/>
            <person name="Abouelleil A."/>
            <person name="Alvarado L."/>
            <person name="Arachchi H.M."/>
            <person name="Berlin A."/>
            <person name="Chapman S.B."/>
            <person name="Gearin G."/>
            <person name="Goldberg J."/>
            <person name="Griggs A."/>
            <person name="Gujja S."/>
            <person name="Hansen M."/>
            <person name="Heiman D."/>
            <person name="Howarth C."/>
            <person name="Larimer J."/>
            <person name="Lui A."/>
            <person name="MacDonald P.J.P."/>
            <person name="McCowen C."/>
            <person name="Montmayeur A."/>
            <person name="Murphy C."/>
            <person name="Neiman D."/>
            <person name="Pearson M."/>
            <person name="Priest M."/>
            <person name="Roberts A."/>
            <person name="Saif S."/>
            <person name="Shea T."/>
            <person name="Sisk P."/>
            <person name="Stolte C."/>
            <person name="Sykes S."/>
            <person name="Wortman J."/>
            <person name="Nusbaum C."/>
            <person name="Birren B."/>
        </authorList>
    </citation>
    <scope>NUCLEOTIDE SEQUENCE [LARGE SCALE GENOMIC DNA]</scope>
    <source>
        <strain evidence="4">ATCC 50505</strain>
    </source>
</reference>
<feature type="region of interest" description="Disordered" evidence="1">
    <location>
        <begin position="87"/>
        <end position="106"/>
    </location>
</feature>
<dbReference type="EMBL" id="JH370137">
    <property type="protein sequence ID" value="ELA41851.1"/>
    <property type="molecule type" value="Genomic_DNA"/>
</dbReference>
<feature type="transmembrane region" description="Helical" evidence="2">
    <location>
        <begin position="12"/>
        <end position="32"/>
    </location>
</feature>
<sequence>MATEKQLSNFSAIASIVAATLGCGITLMPSVYLYLGSLIATILMLSVGLLTFFSIYSLSYVAIEVRKKVALPRITIEMAETVPMQSEEIDHVQPEPEEVLGKKLSY</sequence>
<accession>L2GLX7</accession>
<evidence type="ECO:0008006" key="5">
    <source>
        <dbReference type="Google" id="ProtNLM"/>
    </source>
</evidence>
<organism evidence="3 4">
    <name type="scientific">Vittaforma corneae (strain ATCC 50505)</name>
    <name type="common">Microsporidian parasite</name>
    <name type="synonym">Nosema corneum</name>
    <dbReference type="NCBI Taxonomy" id="993615"/>
    <lineage>
        <taxon>Eukaryota</taxon>
        <taxon>Fungi</taxon>
        <taxon>Fungi incertae sedis</taxon>
        <taxon>Microsporidia</taxon>
        <taxon>Nosematidae</taxon>
        <taxon>Vittaforma</taxon>
    </lineage>
</organism>
<dbReference type="GeneID" id="19881746"/>
<name>L2GLX7_VITCO</name>
<keyword evidence="2" id="KW-0812">Transmembrane</keyword>
<feature type="transmembrane region" description="Helical" evidence="2">
    <location>
        <begin position="38"/>
        <end position="63"/>
    </location>
</feature>
<dbReference type="AlphaFoldDB" id="L2GLX7"/>
<dbReference type="InParanoid" id="L2GLX7"/>
<evidence type="ECO:0000256" key="1">
    <source>
        <dbReference type="SAM" id="MobiDB-lite"/>
    </source>
</evidence>
<gene>
    <name evidence="3" type="ORF">VICG_01035</name>
</gene>
<dbReference type="HOGENOM" id="CLU_2229689_0_0_1"/>
<feature type="non-terminal residue" evidence="3">
    <location>
        <position position="106"/>
    </location>
</feature>
<keyword evidence="4" id="KW-1185">Reference proteome</keyword>
<evidence type="ECO:0000313" key="4">
    <source>
        <dbReference type="Proteomes" id="UP000011082"/>
    </source>
</evidence>
<dbReference type="OrthoDB" id="438545at2759"/>
<dbReference type="RefSeq" id="XP_007604481.1">
    <property type="nucleotide sequence ID" value="XM_007604419.1"/>
</dbReference>
<protein>
    <recommendedName>
        <fullName evidence="5">Amino acid transporter transmembrane domain-containing protein</fullName>
    </recommendedName>
</protein>
<proteinExistence type="predicted"/>
<evidence type="ECO:0000313" key="3">
    <source>
        <dbReference type="EMBL" id="ELA41851.1"/>
    </source>
</evidence>
<dbReference type="Proteomes" id="UP000011082">
    <property type="component" value="Unassembled WGS sequence"/>
</dbReference>
<keyword evidence="2" id="KW-0472">Membrane</keyword>
<evidence type="ECO:0000256" key="2">
    <source>
        <dbReference type="SAM" id="Phobius"/>
    </source>
</evidence>
<dbReference type="PROSITE" id="PS51257">
    <property type="entry name" value="PROKAR_LIPOPROTEIN"/>
    <property type="match status" value="1"/>
</dbReference>